<evidence type="ECO:0000256" key="1">
    <source>
        <dbReference type="SAM" id="MobiDB-lite"/>
    </source>
</evidence>
<sequence length="449" mass="47944">MIAPHTLGHADPDWPPAQRAGPGRVLGAGPPVLPPQLVVEVEAYPNPAPRKCVWVMLLICSLLVLRVQQDRYADVARWHSGGRHVTKDFPWEQRALVAGDEPFEATLFTPTRLGASTFQRPLFGADVITVGTGGVSRLGLGKGGATERGGSGGIPDEVTALLAGSGSGAAAGESCQGSNASKSCYMAVQRVQSFENGSSCSRFVAGASLDTMQSLAGTAGEEAGSMVCVEGTGIHSALPTRTVDKVAVAWEPLRQTSSRRGRHSCLAMVDFPPKAWGARTGDAHRSSSNTLKLRPSRTIVHDSTVLYDNASRAIVTVGFDRCPGDLTSLGSAKLIVHQFDAQTLEPRWAYHSLPLQVAWLLRSPQRSDGFLIFTVAESQEVSVGTTFVIDLVNHEVYEQGPTGRSGRKPPLLSLSHHTLYVTEVRPEDQPIPCGITEGEASCVLWRSKP</sequence>
<dbReference type="Proteomes" id="UP001189429">
    <property type="component" value="Unassembled WGS sequence"/>
</dbReference>
<dbReference type="EMBL" id="CAUYUJ010015837">
    <property type="protein sequence ID" value="CAK0858723.1"/>
    <property type="molecule type" value="Genomic_DNA"/>
</dbReference>
<protein>
    <submittedName>
        <fullName evidence="2">Uncharacterized protein</fullName>
    </submittedName>
</protein>
<name>A0ABN9UGG7_9DINO</name>
<organism evidence="2 3">
    <name type="scientific">Prorocentrum cordatum</name>
    <dbReference type="NCBI Taxonomy" id="2364126"/>
    <lineage>
        <taxon>Eukaryota</taxon>
        <taxon>Sar</taxon>
        <taxon>Alveolata</taxon>
        <taxon>Dinophyceae</taxon>
        <taxon>Prorocentrales</taxon>
        <taxon>Prorocentraceae</taxon>
        <taxon>Prorocentrum</taxon>
    </lineage>
</organism>
<evidence type="ECO:0000313" key="3">
    <source>
        <dbReference type="Proteomes" id="UP001189429"/>
    </source>
</evidence>
<accession>A0ABN9UGG7</accession>
<reference evidence="2" key="1">
    <citation type="submission" date="2023-10" db="EMBL/GenBank/DDBJ databases">
        <authorList>
            <person name="Chen Y."/>
            <person name="Shah S."/>
            <person name="Dougan E. K."/>
            <person name="Thang M."/>
            <person name="Chan C."/>
        </authorList>
    </citation>
    <scope>NUCLEOTIDE SEQUENCE [LARGE SCALE GENOMIC DNA]</scope>
</reference>
<keyword evidence="3" id="KW-1185">Reference proteome</keyword>
<gene>
    <name evidence="2" type="ORF">PCOR1329_LOCUS48329</name>
</gene>
<comment type="caution">
    <text evidence="2">The sequence shown here is derived from an EMBL/GenBank/DDBJ whole genome shotgun (WGS) entry which is preliminary data.</text>
</comment>
<evidence type="ECO:0000313" key="2">
    <source>
        <dbReference type="EMBL" id="CAK0858723.1"/>
    </source>
</evidence>
<proteinExistence type="predicted"/>
<feature type="region of interest" description="Disordered" evidence="1">
    <location>
        <begin position="1"/>
        <end position="26"/>
    </location>
</feature>